<sequence length="306" mass="35338">MKINDRDITFVVQGPVQTTSGRHQTDGITQQCLNSIRTHFPESKIILSTWKGQCIDGLDVDQVLLLDDPGQNEIKNDDKVVKFNNNRQLHGVHMGLAMVTTPYAVKIRSDNVITGRGFLELYQKYAHIERDREFCYLDNRVITSSAFFISSHYGKPVFFHKSDLFDFGPTKDLLKIWPEKKLDQLHFCLKAGFKERYPATEQYFLLHWLSILMGKKLKINNKANDDAGLGCEFWPSFIANNIIVATPEMLSLDVTDRFYRRGNIALELDLRDWIYLVGLKGRPFDAKRLYRKYKEVSGLILRGIRG</sequence>
<gene>
    <name evidence="1" type="ORF">AOX56_21030</name>
</gene>
<accession>A0A2N3IR28</accession>
<proteinExistence type="predicted"/>
<reference evidence="1 2" key="1">
    <citation type="journal article" date="2017" name="Front. Microbiol.">
        <title>Strong Genomic and Phenotypic Heterogeneity in the Aeromonas sobria Species Complex.</title>
        <authorList>
            <person name="Gauthier J."/>
            <person name="Vincent A.T."/>
            <person name="Charette S.J."/>
            <person name="Derome N."/>
        </authorList>
    </citation>
    <scope>NUCLEOTIDE SEQUENCE [LARGE SCALE GENOMIC DNA]</scope>
    <source>
        <strain evidence="1 2">JF2635</strain>
    </source>
</reference>
<evidence type="ECO:0000313" key="2">
    <source>
        <dbReference type="Proteomes" id="UP000233526"/>
    </source>
</evidence>
<name>A0A2N3IR28_AERSO</name>
<dbReference type="AlphaFoldDB" id="A0A2N3IR28"/>
<dbReference type="EMBL" id="LJZX01000058">
    <property type="protein sequence ID" value="PKQ74063.1"/>
    <property type="molecule type" value="Genomic_DNA"/>
</dbReference>
<dbReference type="Pfam" id="PF07507">
    <property type="entry name" value="WavE"/>
    <property type="match status" value="1"/>
</dbReference>
<dbReference type="InterPro" id="IPR011122">
    <property type="entry name" value="WavE"/>
</dbReference>
<dbReference type="Proteomes" id="UP000233526">
    <property type="component" value="Unassembled WGS sequence"/>
</dbReference>
<dbReference type="RefSeq" id="WP_101320066.1">
    <property type="nucleotide sequence ID" value="NZ_CAWNSS010000058.1"/>
</dbReference>
<organism evidence="1 2">
    <name type="scientific">Aeromonas sobria</name>
    <dbReference type="NCBI Taxonomy" id="646"/>
    <lineage>
        <taxon>Bacteria</taxon>
        <taxon>Pseudomonadati</taxon>
        <taxon>Pseudomonadota</taxon>
        <taxon>Gammaproteobacteria</taxon>
        <taxon>Aeromonadales</taxon>
        <taxon>Aeromonadaceae</taxon>
        <taxon>Aeromonas</taxon>
    </lineage>
</organism>
<protein>
    <submittedName>
        <fullName evidence="1">WavE lipopolysaccharide synthesis family protein</fullName>
    </submittedName>
</protein>
<comment type="caution">
    <text evidence="1">The sequence shown here is derived from an EMBL/GenBank/DDBJ whole genome shotgun (WGS) entry which is preliminary data.</text>
</comment>
<evidence type="ECO:0000313" key="1">
    <source>
        <dbReference type="EMBL" id="PKQ74063.1"/>
    </source>
</evidence>